<dbReference type="EMBL" id="WJXA01000012">
    <property type="protein sequence ID" value="KAF7123662.1"/>
    <property type="molecule type" value="Genomic_DNA"/>
</dbReference>
<dbReference type="InterPro" id="IPR044824">
    <property type="entry name" value="MAIN-like"/>
</dbReference>
<evidence type="ECO:0000313" key="2">
    <source>
        <dbReference type="EMBL" id="KAF7123662.1"/>
    </source>
</evidence>
<feature type="domain" description="Aminotransferase-like plant mobile" evidence="1">
    <location>
        <begin position="10"/>
        <end position="154"/>
    </location>
</feature>
<evidence type="ECO:0000259" key="1">
    <source>
        <dbReference type="Pfam" id="PF10536"/>
    </source>
</evidence>
<protein>
    <recommendedName>
        <fullName evidence="1">Aminotransferase-like plant mobile domain-containing protein</fullName>
    </recommendedName>
</protein>
<dbReference type="AlphaFoldDB" id="A0A834G3T4"/>
<dbReference type="GO" id="GO:0010073">
    <property type="term" value="P:meristem maintenance"/>
    <property type="evidence" value="ECO:0007669"/>
    <property type="project" value="InterPro"/>
</dbReference>
<proteinExistence type="predicted"/>
<dbReference type="Proteomes" id="UP000626092">
    <property type="component" value="Unassembled WGS sequence"/>
</dbReference>
<accession>A0A834G3T4</accession>
<sequence>MRVTRSTFPQDVSVLLGLLVDGSPTTRIDHTRRPSILAEECHHLLGRSSEEAKFHMISEVQDCRPYRRTTRECGRGDTEKSSKGIHIALNWGFLMPDKRLSLVTLQFLQLLEDVDCSGAYNWGGVALGTLYRLLYRARSPRDKEIGGPLVVFQVSQHINSF</sequence>
<dbReference type="InterPro" id="IPR019557">
    <property type="entry name" value="AminoTfrase-like_pln_mobile"/>
</dbReference>
<comment type="caution">
    <text evidence="2">The sequence shown here is derived from an EMBL/GenBank/DDBJ whole genome shotgun (WGS) entry which is preliminary data.</text>
</comment>
<name>A0A834G3T4_RHOSS</name>
<organism evidence="2 3">
    <name type="scientific">Rhododendron simsii</name>
    <name type="common">Sims's rhododendron</name>
    <dbReference type="NCBI Taxonomy" id="118357"/>
    <lineage>
        <taxon>Eukaryota</taxon>
        <taxon>Viridiplantae</taxon>
        <taxon>Streptophyta</taxon>
        <taxon>Embryophyta</taxon>
        <taxon>Tracheophyta</taxon>
        <taxon>Spermatophyta</taxon>
        <taxon>Magnoliopsida</taxon>
        <taxon>eudicotyledons</taxon>
        <taxon>Gunneridae</taxon>
        <taxon>Pentapetalae</taxon>
        <taxon>asterids</taxon>
        <taxon>Ericales</taxon>
        <taxon>Ericaceae</taxon>
        <taxon>Ericoideae</taxon>
        <taxon>Rhodoreae</taxon>
        <taxon>Rhododendron</taxon>
    </lineage>
</organism>
<dbReference type="Pfam" id="PF10536">
    <property type="entry name" value="PMD"/>
    <property type="match status" value="1"/>
</dbReference>
<evidence type="ECO:0000313" key="3">
    <source>
        <dbReference type="Proteomes" id="UP000626092"/>
    </source>
</evidence>
<dbReference type="PANTHER" id="PTHR46033">
    <property type="entry name" value="PROTEIN MAIN-LIKE 2"/>
    <property type="match status" value="1"/>
</dbReference>
<dbReference type="PANTHER" id="PTHR46033:SF8">
    <property type="entry name" value="PROTEIN MAINTENANCE OF MERISTEMS-LIKE"/>
    <property type="match status" value="1"/>
</dbReference>
<reference evidence="2" key="1">
    <citation type="submission" date="2019-11" db="EMBL/GenBank/DDBJ databases">
        <authorList>
            <person name="Liu Y."/>
            <person name="Hou J."/>
            <person name="Li T.-Q."/>
            <person name="Guan C.-H."/>
            <person name="Wu X."/>
            <person name="Wu H.-Z."/>
            <person name="Ling F."/>
            <person name="Zhang R."/>
            <person name="Shi X.-G."/>
            <person name="Ren J.-P."/>
            <person name="Chen E.-F."/>
            <person name="Sun J.-M."/>
        </authorList>
    </citation>
    <scope>NUCLEOTIDE SEQUENCE</scope>
    <source>
        <strain evidence="2">Adult_tree_wgs_1</strain>
        <tissue evidence="2">Leaves</tissue>
    </source>
</reference>
<gene>
    <name evidence="2" type="ORF">RHSIM_Rhsim12G0010900</name>
</gene>
<keyword evidence="3" id="KW-1185">Reference proteome</keyword>